<dbReference type="GO" id="GO:0004252">
    <property type="term" value="F:serine-type endopeptidase activity"/>
    <property type="evidence" value="ECO:0007669"/>
    <property type="project" value="InterPro"/>
</dbReference>
<dbReference type="InterPro" id="IPR009003">
    <property type="entry name" value="Peptidase_S1_PA"/>
</dbReference>
<feature type="chain" id="PRO_5043333431" description="Peptidase S1 domain-containing protein" evidence="11">
    <location>
        <begin position="22"/>
        <end position="616"/>
    </location>
</feature>
<protein>
    <recommendedName>
        <fullName evidence="12">Peptidase S1 domain-containing protein</fullName>
    </recommendedName>
</protein>
<dbReference type="GO" id="GO:0006508">
    <property type="term" value="P:proteolysis"/>
    <property type="evidence" value="ECO:0007669"/>
    <property type="project" value="UniProtKB-KW"/>
</dbReference>
<dbReference type="GO" id="GO:0005576">
    <property type="term" value="C:extracellular region"/>
    <property type="evidence" value="ECO:0007669"/>
    <property type="project" value="UniProtKB-SubCell"/>
</dbReference>
<name>A0AAR5QJY3_DENPD</name>
<dbReference type="FunFam" id="2.40.10.10:FF:000146">
    <property type="entry name" value="Serine protease 53"/>
    <property type="match status" value="1"/>
</dbReference>
<dbReference type="PROSITE" id="PS00135">
    <property type="entry name" value="TRYPSIN_SER"/>
    <property type="match status" value="1"/>
</dbReference>
<dbReference type="Pfam" id="PF00089">
    <property type="entry name" value="Trypsin"/>
    <property type="match status" value="1"/>
</dbReference>
<dbReference type="InterPro" id="IPR001314">
    <property type="entry name" value="Peptidase_S1A"/>
</dbReference>
<dbReference type="AlphaFoldDB" id="A0AAR5QJY3"/>
<evidence type="ECO:0000259" key="12">
    <source>
        <dbReference type="PROSITE" id="PS50240"/>
    </source>
</evidence>
<organism evidence="13 14">
    <name type="scientific">Dendroctonus ponderosae</name>
    <name type="common">Mountain pine beetle</name>
    <dbReference type="NCBI Taxonomy" id="77166"/>
    <lineage>
        <taxon>Eukaryota</taxon>
        <taxon>Metazoa</taxon>
        <taxon>Ecdysozoa</taxon>
        <taxon>Arthropoda</taxon>
        <taxon>Hexapoda</taxon>
        <taxon>Insecta</taxon>
        <taxon>Pterygota</taxon>
        <taxon>Neoptera</taxon>
        <taxon>Endopterygota</taxon>
        <taxon>Coleoptera</taxon>
        <taxon>Polyphaga</taxon>
        <taxon>Cucujiformia</taxon>
        <taxon>Curculionidae</taxon>
        <taxon>Scolytinae</taxon>
        <taxon>Dendroctonus</taxon>
    </lineage>
</organism>
<dbReference type="SMART" id="SM00020">
    <property type="entry name" value="Tryp_SPc"/>
    <property type="match status" value="1"/>
</dbReference>
<keyword evidence="7" id="KW-0865">Zymogen</keyword>
<evidence type="ECO:0000256" key="9">
    <source>
        <dbReference type="RuleBase" id="RU363034"/>
    </source>
</evidence>
<dbReference type="InterPro" id="IPR033116">
    <property type="entry name" value="TRYPSIN_SER"/>
</dbReference>
<evidence type="ECO:0000256" key="10">
    <source>
        <dbReference type="SAM" id="MobiDB-lite"/>
    </source>
</evidence>
<keyword evidence="3 9" id="KW-0645">Protease</keyword>
<dbReference type="Gene3D" id="2.40.10.10">
    <property type="entry name" value="Trypsin-like serine proteases"/>
    <property type="match status" value="1"/>
</dbReference>
<dbReference type="PANTHER" id="PTHR24260">
    <property type="match status" value="1"/>
</dbReference>
<evidence type="ECO:0000256" key="11">
    <source>
        <dbReference type="SAM" id="SignalP"/>
    </source>
</evidence>
<dbReference type="PRINTS" id="PR00722">
    <property type="entry name" value="CHYMOTRYPSIN"/>
</dbReference>
<dbReference type="PANTHER" id="PTHR24260:SF143">
    <property type="entry name" value="SERINE PROTEASE GD-LIKE PROTEIN"/>
    <property type="match status" value="1"/>
</dbReference>
<proteinExistence type="predicted"/>
<reference evidence="13" key="2">
    <citation type="submission" date="2024-08" db="UniProtKB">
        <authorList>
            <consortium name="EnsemblMetazoa"/>
        </authorList>
    </citation>
    <scope>IDENTIFICATION</scope>
</reference>
<dbReference type="EnsemblMetazoa" id="XM_019917980.1">
    <property type="protein sequence ID" value="XP_019773539.1"/>
    <property type="gene ID" value="LOC109546843"/>
</dbReference>
<comment type="subcellular location">
    <subcellularLocation>
        <location evidence="1">Secreted</location>
    </subcellularLocation>
</comment>
<evidence type="ECO:0000256" key="4">
    <source>
        <dbReference type="ARBA" id="ARBA00022729"/>
    </source>
</evidence>
<dbReference type="SUPFAM" id="SSF50494">
    <property type="entry name" value="Trypsin-like serine proteases"/>
    <property type="match status" value="1"/>
</dbReference>
<evidence type="ECO:0000256" key="2">
    <source>
        <dbReference type="ARBA" id="ARBA00022525"/>
    </source>
</evidence>
<sequence>MFIPPVIIFLVLLIANNPCCGFRRYYPRNVDTNQYPVQSPCPSIFRYGTDQNGNLIGNIQVDQPGAAGRITLEVELSVGNTVQDYNGKIVLAEDREKVINDIMSRKPILYKVLFPAWQNYPPAVTKIVVNGNQICSGPRIPIQLVPVLTMITLQHKLTLGITPLISSSDPTVDSSTLFNNLPEASSSQGNEYVFDVRVENFPNNIYSGNFNRRPDFNPFFNPHNRYGFNPDGPPPPPPNGRPPPPPPNDHRPPPPPYDGRPPPYDGRPPPYDGRPPPPPPRPNYQGQINPQNPFFTGLSTPQPSRGDAESQGNNNPFLVSPVIQPTTVKTELTSGTTNKNVDEICGRPLTTNSLIVNGATVARGAYPWLVAIFKQMNYGQYGLSYICSGSLISDRHVVTAAHCVKQETTRAKASEIVCFLGKLNIRMWATAPDERSVQPDSITVHSDYKPGSADADIAVITFLDPIQFTRMIMPLCLWQGDTDLNKVVGDIGSVVGWGRDENGDISTAEPRLVNMPIVDHLQCLKGGSSSTVHALVDIVSQNTFCAGFRNGSGPCNGDSGSAFLLRKNGVFYLRGIVSTALSEATHRSCNLQEYVVFTDASKYKDWLLNIMKIKPT</sequence>
<evidence type="ECO:0000313" key="13">
    <source>
        <dbReference type="EnsemblMetazoa" id="XP_019773539.1"/>
    </source>
</evidence>
<dbReference type="Proteomes" id="UP000019118">
    <property type="component" value="Unassembled WGS sequence"/>
</dbReference>
<reference evidence="14" key="1">
    <citation type="journal article" date="2013" name="Genome Biol.">
        <title>Draft genome of the mountain pine beetle, Dendroctonus ponderosae Hopkins, a major forest pest.</title>
        <authorList>
            <person name="Keeling C.I."/>
            <person name="Yuen M.M."/>
            <person name="Liao N.Y."/>
            <person name="Docking T.R."/>
            <person name="Chan S.K."/>
            <person name="Taylor G.A."/>
            <person name="Palmquist D.L."/>
            <person name="Jackman S.D."/>
            <person name="Nguyen A."/>
            <person name="Li M."/>
            <person name="Henderson H."/>
            <person name="Janes J.K."/>
            <person name="Zhao Y."/>
            <person name="Pandoh P."/>
            <person name="Moore R."/>
            <person name="Sperling F.A."/>
            <person name="Huber D.P."/>
            <person name="Birol I."/>
            <person name="Jones S.J."/>
            <person name="Bohlmann J."/>
        </authorList>
    </citation>
    <scope>NUCLEOTIDE SEQUENCE</scope>
</reference>
<dbReference type="InterPro" id="IPR018114">
    <property type="entry name" value="TRYPSIN_HIS"/>
</dbReference>
<dbReference type="KEGG" id="dpa:109546843"/>
<feature type="signal peptide" evidence="11">
    <location>
        <begin position="1"/>
        <end position="21"/>
    </location>
</feature>
<dbReference type="RefSeq" id="XP_019773539.1">
    <property type="nucleotide sequence ID" value="XM_019917980.2"/>
</dbReference>
<dbReference type="GeneID" id="109546843"/>
<dbReference type="PROSITE" id="PS00134">
    <property type="entry name" value="TRYPSIN_HIS"/>
    <property type="match status" value="1"/>
</dbReference>
<keyword evidence="6 9" id="KW-0720">Serine protease</keyword>
<dbReference type="CDD" id="cd00190">
    <property type="entry name" value="Tryp_SPc"/>
    <property type="match status" value="1"/>
</dbReference>
<evidence type="ECO:0000313" key="14">
    <source>
        <dbReference type="Proteomes" id="UP000019118"/>
    </source>
</evidence>
<dbReference type="InterPro" id="IPR001254">
    <property type="entry name" value="Trypsin_dom"/>
</dbReference>
<keyword evidence="2" id="KW-0964">Secreted</keyword>
<evidence type="ECO:0000256" key="8">
    <source>
        <dbReference type="ARBA" id="ARBA00023157"/>
    </source>
</evidence>
<evidence type="ECO:0000256" key="1">
    <source>
        <dbReference type="ARBA" id="ARBA00004613"/>
    </source>
</evidence>
<feature type="compositionally biased region" description="Pro residues" evidence="10">
    <location>
        <begin position="231"/>
        <end position="282"/>
    </location>
</feature>
<evidence type="ECO:0000256" key="3">
    <source>
        <dbReference type="ARBA" id="ARBA00022670"/>
    </source>
</evidence>
<keyword evidence="5 9" id="KW-0378">Hydrolase</keyword>
<feature type="region of interest" description="Disordered" evidence="10">
    <location>
        <begin position="217"/>
        <end position="321"/>
    </location>
</feature>
<accession>A0AAR5QJY3</accession>
<dbReference type="PROSITE" id="PS50240">
    <property type="entry name" value="TRYPSIN_DOM"/>
    <property type="match status" value="1"/>
</dbReference>
<feature type="compositionally biased region" description="Polar residues" evidence="10">
    <location>
        <begin position="310"/>
        <end position="321"/>
    </location>
</feature>
<keyword evidence="8" id="KW-1015">Disulfide bond</keyword>
<keyword evidence="14" id="KW-1185">Reference proteome</keyword>
<evidence type="ECO:0000256" key="6">
    <source>
        <dbReference type="ARBA" id="ARBA00022825"/>
    </source>
</evidence>
<feature type="domain" description="Peptidase S1" evidence="12">
    <location>
        <begin position="355"/>
        <end position="612"/>
    </location>
</feature>
<keyword evidence="4 11" id="KW-0732">Signal</keyword>
<evidence type="ECO:0000256" key="7">
    <source>
        <dbReference type="ARBA" id="ARBA00023145"/>
    </source>
</evidence>
<dbReference type="InterPro" id="IPR043504">
    <property type="entry name" value="Peptidase_S1_PA_chymotrypsin"/>
</dbReference>
<dbReference type="InterPro" id="IPR031986">
    <property type="entry name" value="GD_N"/>
</dbReference>
<evidence type="ECO:0000256" key="5">
    <source>
        <dbReference type="ARBA" id="ARBA00022801"/>
    </source>
</evidence>
<dbReference type="Pfam" id="PF16030">
    <property type="entry name" value="GD_N"/>
    <property type="match status" value="1"/>
</dbReference>
<dbReference type="InterPro" id="IPR051333">
    <property type="entry name" value="CLIP_Serine_Protease"/>
</dbReference>
<feature type="compositionally biased region" description="Polar residues" evidence="10">
    <location>
        <begin position="285"/>
        <end position="303"/>
    </location>
</feature>